<evidence type="ECO:0008006" key="3">
    <source>
        <dbReference type="Google" id="ProtNLM"/>
    </source>
</evidence>
<comment type="caution">
    <text evidence="1">The sequence shown here is derived from an EMBL/GenBank/DDBJ whole genome shotgun (WGS) entry which is preliminary data.</text>
</comment>
<proteinExistence type="predicted"/>
<dbReference type="EMBL" id="BDES01000008">
    <property type="protein sequence ID" value="GCD52029.1"/>
    <property type="molecule type" value="Genomic_DNA"/>
</dbReference>
<sequence length="77" mass="8386">MALYKYSSFVTQSNDTGFDAIHSPGTPAPFAGIYKCAGCGHEIGTAEAHPLPPQNHHQHTVAQGNIRWRLAVYAQHN</sequence>
<dbReference type="Proteomes" id="UP000287300">
    <property type="component" value="Unassembled WGS sequence"/>
</dbReference>
<reference evidence="1 2" key="1">
    <citation type="submission" date="2016-06" db="EMBL/GenBank/DDBJ databases">
        <title>Acetobacter pasteurianus NBRC 3188 whole genome sequencing project.</title>
        <authorList>
            <person name="Matsutani M."/>
            <person name="Shiwa Y."/>
            <person name="Okamoto-Kainuma A."/>
            <person name="Ishikawa M."/>
            <person name="Koizumi Y."/>
            <person name="Yoshikawa H."/>
            <person name="Yakushi T."/>
            <person name="Matsushita K."/>
        </authorList>
    </citation>
    <scope>NUCLEOTIDE SEQUENCE [LARGE SCALE GENOMIC DNA]</scope>
    <source>
        <strain evidence="1 2">NBRC 3188</strain>
    </source>
</reference>
<dbReference type="AlphaFoldDB" id="A0A401WRS5"/>
<protein>
    <recommendedName>
        <fullName evidence="3">Protein L</fullName>
    </recommendedName>
</protein>
<gene>
    <name evidence="1" type="ORF">NBRC3188_0726</name>
</gene>
<organism evidence="1 2">
    <name type="scientific">Acetobacter pasteurianus NBRC 3188</name>
    <dbReference type="NCBI Taxonomy" id="1226663"/>
    <lineage>
        <taxon>Bacteria</taxon>
        <taxon>Pseudomonadati</taxon>
        <taxon>Pseudomonadota</taxon>
        <taxon>Alphaproteobacteria</taxon>
        <taxon>Acetobacterales</taxon>
        <taxon>Acetobacteraceae</taxon>
        <taxon>Acetobacter</taxon>
    </lineage>
</organism>
<evidence type="ECO:0000313" key="1">
    <source>
        <dbReference type="EMBL" id="GCD52029.1"/>
    </source>
</evidence>
<accession>A0A401WRS5</accession>
<name>A0A401WRS5_ACEPA</name>
<evidence type="ECO:0000313" key="2">
    <source>
        <dbReference type="Proteomes" id="UP000287300"/>
    </source>
</evidence>